<keyword evidence="1" id="KW-1133">Transmembrane helix</keyword>
<comment type="caution">
    <text evidence="2">The sequence shown here is derived from an EMBL/GenBank/DDBJ whole genome shotgun (WGS) entry which is preliminary data.</text>
</comment>
<dbReference type="AlphaFoldDB" id="X1J3C5"/>
<feature type="non-terminal residue" evidence="2">
    <location>
        <position position="72"/>
    </location>
</feature>
<feature type="transmembrane region" description="Helical" evidence="1">
    <location>
        <begin position="50"/>
        <end position="68"/>
    </location>
</feature>
<dbReference type="EMBL" id="BARU01036320">
    <property type="protein sequence ID" value="GAH89211.1"/>
    <property type="molecule type" value="Genomic_DNA"/>
</dbReference>
<protein>
    <submittedName>
        <fullName evidence="2">Uncharacterized protein</fullName>
    </submittedName>
</protein>
<evidence type="ECO:0000256" key="1">
    <source>
        <dbReference type="SAM" id="Phobius"/>
    </source>
</evidence>
<evidence type="ECO:0000313" key="2">
    <source>
        <dbReference type="EMBL" id="GAH89211.1"/>
    </source>
</evidence>
<proteinExistence type="predicted"/>
<organism evidence="2">
    <name type="scientific">marine sediment metagenome</name>
    <dbReference type="NCBI Taxonomy" id="412755"/>
    <lineage>
        <taxon>unclassified sequences</taxon>
        <taxon>metagenomes</taxon>
        <taxon>ecological metagenomes</taxon>
    </lineage>
</organism>
<feature type="transmembrane region" description="Helical" evidence="1">
    <location>
        <begin position="7"/>
        <end position="30"/>
    </location>
</feature>
<name>X1J3C5_9ZZZZ</name>
<accession>X1J3C5</accession>
<keyword evidence="1" id="KW-0472">Membrane</keyword>
<sequence length="72" mass="8267">MRKDYIFLYLLFCLIGAGLEWCYGAFWDMVGVTPWTYPNSLLHYTSLEGLPLWGFGGLVIVSIFKSVIQRKA</sequence>
<reference evidence="2" key="1">
    <citation type="journal article" date="2014" name="Front. Microbiol.">
        <title>High frequency of phylogenetically diverse reductive dehalogenase-homologous genes in deep subseafloor sedimentary metagenomes.</title>
        <authorList>
            <person name="Kawai M."/>
            <person name="Futagami T."/>
            <person name="Toyoda A."/>
            <person name="Takaki Y."/>
            <person name="Nishi S."/>
            <person name="Hori S."/>
            <person name="Arai W."/>
            <person name="Tsubouchi T."/>
            <person name="Morono Y."/>
            <person name="Uchiyama I."/>
            <person name="Ito T."/>
            <person name="Fujiyama A."/>
            <person name="Inagaki F."/>
            <person name="Takami H."/>
        </authorList>
    </citation>
    <scope>NUCLEOTIDE SEQUENCE</scope>
    <source>
        <strain evidence="2">Expedition CK06-06</strain>
    </source>
</reference>
<keyword evidence="1" id="KW-0812">Transmembrane</keyword>
<gene>
    <name evidence="2" type="ORF">S03H2_56735</name>
</gene>